<evidence type="ECO:0000313" key="5">
    <source>
        <dbReference type="Proteomes" id="UP000321204"/>
    </source>
</evidence>
<dbReference type="RefSeq" id="WP_146788154.1">
    <property type="nucleotide sequence ID" value="NZ_BAABIO010000003.1"/>
</dbReference>
<dbReference type="InterPro" id="IPR050546">
    <property type="entry name" value="Glycosyl_Hydrlase_16"/>
</dbReference>
<name>A0A5B8UL70_9BACT</name>
<dbReference type="PANTHER" id="PTHR10963:SF55">
    <property type="entry name" value="GLYCOSIDE HYDROLASE FAMILY 16 PROTEIN"/>
    <property type="match status" value="1"/>
</dbReference>
<proteinExistence type="inferred from homology"/>
<keyword evidence="4" id="KW-0378">Hydrolase</keyword>
<keyword evidence="5" id="KW-1185">Reference proteome</keyword>
<protein>
    <submittedName>
        <fullName evidence="4">Glycoside hydrolase family 16 protein</fullName>
    </submittedName>
</protein>
<dbReference type="Proteomes" id="UP000321204">
    <property type="component" value="Chromosome"/>
</dbReference>
<feature type="signal peptide" evidence="2">
    <location>
        <begin position="1"/>
        <end position="21"/>
    </location>
</feature>
<reference evidence="4 5" key="1">
    <citation type="journal article" date="2015" name="Int. J. Syst. Evol. Microbiol.">
        <title>Flavisolibacter ginsenosidimutans sp. nov., with ginsenoside-converting activity isolated from soil used for cultivating ginseng.</title>
        <authorList>
            <person name="Zhao Y."/>
            <person name="Liu Q."/>
            <person name="Kang M.S."/>
            <person name="Jin F."/>
            <person name="Yu H."/>
            <person name="Im W.T."/>
        </authorList>
    </citation>
    <scope>NUCLEOTIDE SEQUENCE [LARGE SCALE GENOMIC DNA]</scope>
    <source>
        <strain evidence="4 5">Gsoil 636</strain>
    </source>
</reference>
<dbReference type="Gene3D" id="2.60.120.200">
    <property type="match status" value="1"/>
</dbReference>
<dbReference type="Pfam" id="PF00722">
    <property type="entry name" value="Glyco_hydro_16"/>
    <property type="match status" value="1"/>
</dbReference>
<sequence length="261" mass="29460">MKNVCLFAFAFLTLPVCRVYAGESNLATDTMHYQLVWADEFKGNRVDTTAWLFETGNSGWGNNEQEFYQASNATVKNGNLIITARKEAVGTASYTSARMKTQGKKKFLYGRIEARIKIPVGQGLWPAFWMLGENIATVGWPKSGEIDIMEHINTDSLLYGTAHWDGGKGHVQSGDTILFSPSVYHVYDVEWTPENIIWHIDGKEYHRLNIANSAHNTAAFHQPFFILLNFAVGGNWPGHKIDESKLPASMYVDYVRVYQLK</sequence>
<dbReference type="OrthoDB" id="9809583at2"/>
<accession>A0A5B8UL70</accession>
<gene>
    <name evidence="4" type="ORF">FSB75_12930</name>
</gene>
<dbReference type="InterPro" id="IPR000757">
    <property type="entry name" value="Beta-glucanase-like"/>
</dbReference>
<dbReference type="GO" id="GO:0004553">
    <property type="term" value="F:hydrolase activity, hydrolyzing O-glycosyl compounds"/>
    <property type="evidence" value="ECO:0007669"/>
    <property type="project" value="InterPro"/>
</dbReference>
<comment type="similarity">
    <text evidence="1">Belongs to the glycosyl hydrolase 16 family.</text>
</comment>
<evidence type="ECO:0000313" key="4">
    <source>
        <dbReference type="EMBL" id="QEC56765.1"/>
    </source>
</evidence>
<dbReference type="AlphaFoldDB" id="A0A5B8UL70"/>
<dbReference type="SUPFAM" id="SSF49899">
    <property type="entry name" value="Concanavalin A-like lectins/glucanases"/>
    <property type="match status" value="1"/>
</dbReference>
<dbReference type="PROSITE" id="PS51762">
    <property type="entry name" value="GH16_2"/>
    <property type="match status" value="1"/>
</dbReference>
<feature type="chain" id="PRO_5023150146" evidence="2">
    <location>
        <begin position="22"/>
        <end position="261"/>
    </location>
</feature>
<evidence type="ECO:0000256" key="1">
    <source>
        <dbReference type="ARBA" id="ARBA00006865"/>
    </source>
</evidence>
<evidence type="ECO:0000259" key="3">
    <source>
        <dbReference type="PROSITE" id="PS51762"/>
    </source>
</evidence>
<keyword evidence="2" id="KW-0732">Signal</keyword>
<organism evidence="4 5">
    <name type="scientific">Flavisolibacter ginsenosidimutans</name>
    <dbReference type="NCBI Taxonomy" id="661481"/>
    <lineage>
        <taxon>Bacteria</taxon>
        <taxon>Pseudomonadati</taxon>
        <taxon>Bacteroidota</taxon>
        <taxon>Chitinophagia</taxon>
        <taxon>Chitinophagales</taxon>
        <taxon>Chitinophagaceae</taxon>
        <taxon>Flavisolibacter</taxon>
    </lineage>
</organism>
<dbReference type="PANTHER" id="PTHR10963">
    <property type="entry name" value="GLYCOSYL HYDROLASE-RELATED"/>
    <property type="match status" value="1"/>
</dbReference>
<dbReference type="KEGG" id="fgg:FSB75_12930"/>
<dbReference type="CDD" id="cd08023">
    <property type="entry name" value="GH16_laminarinase_like"/>
    <property type="match status" value="1"/>
</dbReference>
<dbReference type="EMBL" id="CP042433">
    <property type="protein sequence ID" value="QEC56765.1"/>
    <property type="molecule type" value="Genomic_DNA"/>
</dbReference>
<evidence type="ECO:0000256" key="2">
    <source>
        <dbReference type="SAM" id="SignalP"/>
    </source>
</evidence>
<dbReference type="GO" id="GO:0005975">
    <property type="term" value="P:carbohydrate metabolic process"/>
    <property type="evidence" value="ECO:0007669"/>
    <property type="project" value="InterPro"/>
</dbReference>
<dbReference type="InterPro" id="IPR013320">
    <property type="entry name" value="ConA-like_dom_sf"/>
</dbReference>
<feature type="domain" description="GH16" evidence="3">
    <location>
        <begin position="39"/>
        <end position="261"/>
    </location>
</feature>